<keyword evidence="2" id="KW-1185">Reference proteome</keyword>
<comment type="caution">
    <text evidence="1">The sequence shown here is derived from an EMBL/GenBank/DDBJ whole genome shotgun (WGS) entry which is preliminary data.</text>
</comment>
<evidence type="ECO:0000313" key="1">
    <source>
        <dbReference type="EMBL" id="KAG0416866.1"/>
    </source>
</evidence>
<proteinExistence type="predicted"/>
<protein>
    <submittedName>
        <fullName evidence="1">Uncharacterized protein</fullName>
    </submittedName>
</protein>
<organism evidence="1 2">
    <name type="scientific">Ixodes persulcatus</name>
    <name type="common">Taiga tick</name>
    <dbReference type="NCBI Taxonomy" id="34615"/>
    <lineage>
        <taxon>Eukaryota</taxon>
        <taxon>Metazoa</taxon>
        <taxon>Ecdysozoa</taxon>
        <taxon>Arthropoda</taxon>
        <taxon>Chelicerata</taxon>
        <taxon>Arachnida</taxon>
        <taxon>Acari</taxon>
        <taxon>Parasitiformes</taxon>
        <taxon>Ixodida</taxon>
        <taxon>Ixodoidea</taxon>
        <taxon>Ixodidae</taxon>
        <taxon>Ixodinae</taxon>
        <taxon>Ixodes</taxon>
    </lineage>
</organism>
<name>A0AC60PBA1_IXOPE</name>
<dbReference type="EMBL" id="JABSTQ010010910">
    <property type="protein sequence ID" value="KAG0416866.1"/>
    <property type="molecule type" value="Genomic_DNA"/>
</dbReference>
<reference evidence="1 2" key="1">
    <citation type="journal article" date="2020" name="Cell">
        <title>Large-Scale Comparative Analyses of Tick Genomes Elucidate Their Genetic Diversity and Vector Capacities.</title>
        <authorList>
            <consortium name="Tick Genome and Microbiome Consortium (TIGMIC)"/>
            <person name="Jia N."/>
            <person name="Wang J."/>
            <person name="Shi W."/>
            <person name="Du L."/>
            <person name="Sun Y."/>
            <person name="Zhan W."/>
            <person name="Jiang J.F."/>
            <person name="Wang Q."/>
            <person name="Zhang B."/>
            <person name="Ji P."/>
            <person name="Bell-Sakyi L."/>
            <person name="Cui X.M."/>
            <person name="Yuan T.T."/>
            <person name="Jiang B.G."/>
            <person name="Yang W.F."/>
            <person name="Lam T.T."/>
            <person name="Chang Q.C."/>
            <person name="Ding S.J."/>
            <person name="Wang X.J."/>
            <person name="Zhu J.G."/>
            <person name="Ruan X.D."/>
            <person name="Zhao L."/>
            <person name="Wei J.T."/>
            <person name="Ye R.Z."/>
            <person name="Que T.C."/>
            <person name="Du C.H."/>
            <person name="Zhou Y.H."/>
            <person name="Cheng J.X."/>
            <person name="Dai P.F."/>
            <person name="Guo W.B."/>
            <person name="Han X.H."/>
            <person name="Huang E.J."/>
            <person name="Li L.F."/>
            <person name="Wei W."/>
            <person name="Gao Y.C."/>
            <person name="Liu J.Z."/>
            <person name="Shao H.Z."/>
            <person name="Wang X."/>
            <person name="Wang C.C."/>
            <person name="Yang T.C."/>
            <person name="Huo Q.B."/>
            <person name="Li W."/>
            <person name="Chen H.Y."/>
            <person name="Chen S.E."/>
            <person name="Zhou L.G."/>
            <person name="Ni X.B."/>
            <person name="Tian J.H."/>
            <person name="Sheng Y."/>
            <person name="Liu T."/>
            <person name="Pan Y.S."/>
            <person name="Xia L.Y."/>
            <person name="Li J."/>
            <person name="Zhao F."/>
            <person name="Cao W.C."/>
        </authorList>
    </citation>
    <scope>NUCLEOTIDE SEQUENCE [LARGE SCALE GENOMIC DNA]</scope>
    <source>
        <strain evidence="1">Iper-2018</strain>
    </source>
</reference>
<sequence>MVTNKATEGTRMLCKTKLNAVNVFRGINEFALSTLNYYVGLLPFKPKEYETIDKEVRKILSESKVTRNAANMDRLYLKRDQLGRGLACVEEKAELMLFKMLKSFEKHPQTRPLMEHEKEEKTQLGRICEYPEGKVPT</sequence>
<accession>A0AC60PBA1</accession>
<evidence type="ECO:0000313" key="2">
    <source>
        <dbReference type="Proteomes" id="UP000805193"/>
    </source>
</evidence>
<gene>
    <name evidence="1" type="ORF">HPB47_006067</name>
</gene>
<dbReference type="Proteomes" id="UP000805193">
    <property type="component" value="Unassembled WGS sequence"/>
</dbReference>